<dbReference type="Gene3D" id="3.40.50.80">
    <property type="entry name" value="Nucleotide-binding domain of ferredoxin-NADP reductase (FNR) module"/>
    <property type="match status" value="1"/>
</dbReference>
<dbReference type="Proteomes" id="UP000562352">
    <property type="component" value="Unassembled WGS sequence"/>
</dbReference>
<comment type="caution">
    <text evidence="1">The sequence shown here is derived from an EMBL/GenBank/DDBJ whole genome shotgun (WGS) entry which is preliminary data.</text>
</comment>
<evidence type="ECO:0000313" key="2">
    <source>
        <dbReference type="Proteomes" id="UP000562352"/>
    </source>
</evidence>
<dbReference type="AlphaFoldDB" id="A0A841D1X0"/>
<reference evidence="1 2" key="1">
    <citation type="submission" date="2020-08" db="EMBL/GenBank/DDBJ databases">
        <title>Genomic Encyclopedia of Type Strains, Phase III (KMG-III): the genomes of soil and plant-associated and newly described type strains.</title>
        <authorList>
            <person name="Whitman W."/>
        </authorList>
    </citation>
    <scope>NUCLEOTIDE SEQUENCE [LARGE SCALE GENOMIC DNA]</scope>
    <source>
        <strain evidence="1 2">CECT 3303</strain>
    </source>
</reference>
<dbReference type="SUPFAM" id="SSF52343">
    <property type="entry name" value="Ferredoxin reductase-like, C-terminal NADP-linked domain"/>
    <property type="match status" value="1"/>
</dbReference>
<proteinExistence type="predicted"/>
<sequence>MPAPCGQYVSVRVRLPDGVHQLRQDMERLADALPGGERVFWYEEGGCGCARTGRMDLDGIEIPRGAVVYMCGPLPFMRDARARLIAAGVAPRDVHYEVFGPDLWLGAA</sequence>
<gene>
    <name evidence="1" type="ORF">FHS22_001659</name>
</gene>
<accession>A0A841D1X0</accession>
<dbReference type="InterPro" id="IPR039261">
    <property type="entry name" value="FNR_nucleotide-bd"/>
</dbReference>
<name>A0A841D1X0_PLAVE</name>
<organism evidence="1 2">
    <name type="scientific">Planomonospora venezuelensis</name>
    <dbReference type="NCBI Taxonomy" id="1999"/>
    <lineage>
        <taxon>Bacteria</taxon>
        <taxon>Bacillati</taxon>
        <taxon>Actinomycetota</taxon>
        <taxon>Actinomycetes</taxon>
        <taxon>Streptosporangiales</taxon>
        <taxon>Streptosporangiaceae</taxon>
        <taxon>Planomonospora</taxon>
    </lineage>
</organism>
<dbReference type="EMBL" id="JACHJJ010000004">
    <property type="protein sequence ID" value="MBB5962398.1"/>
    <property type="molecule type" value="Genomic_DNA"/>
</dbReference>
<dbReference type="RefSeq" id="WP_184940272.1">
    <property type="nucleotide sequence ID" value="NZ_BAAAWZ010000001.1"/>
</dbReference>
<keyword evidence="2" id="KW-1185">Reference proteome</keyword>
<protein>
    <submittedName>
        <fullName evidence="1">Ferredoxin-NADP reductase</fullName>
    </submittedName>
</protein>
<evidence type="ECO:0000313" key="1">
    <source>
        <dbReference type="EMBL" id="MBB5962398.1"/>
    </source>
</evidence>